<dbReference type="Proteomes" id="UP001373714">
    <property type="component" value="Unassembled WGS sequence"/>
</dbReference>
<evidence type="ECO:0000313" key="2">
    <source>
        <dbReference type="Proteomes" id="UP001373714"/>
    </source>
</evidence>
<protein>
    <submittedName>
        <fullName evidence="1">Uncharacterized protein</fullName>
    </submittedName>
</protein>
<sequence>MASFTKSLSDEPLGDQGPRQRLIYLCRRHSFRRPKVCASACAADLRDTPEMVVFKTRDCRVMRLLAPIELKTPWILDLEDLGIRDITTRDQLGKWLEQIVRYIKATDSR</sequence>
<comment type="caution">
    <text evidence="1">The sequence shown here is derived from an EMBL/GenBank/DDBJ whole genome shotgun (WGS) entry which is preliminary data.</text>
</comment>
<name>A0AAV9UXC8_9PEZI</name>
<accession>A0AAV9UXC8</accession>
<evidence type="ECO:0000313" key="1">
    <source>
        <dbReference type="EMBL" id="KAK6352281.1"/>
    </source>
</evidence>
<dbReference type="EMBL" id="JAVHNS010000006">
    <property type="protein sequence ID" value="KAK6352281.1"/>
    <property type="molecule type" value="Genomic_DNA"/>
</dbReference>
<keyword evidence="2" id="KW-1185">Reference proteome</keyword>
<gene>
    <name evidence="1" type="ORF">TWF730_009111</name>
</gene>
<reference evidence="1 2" key="1">
    <citation type="submission" date="2019-10" db="EMBL/GenBank/DDBJ databases">
        <authorList>
            <person name="Palmer J.M."/>
        </authorList>
    </citation>
    <scope>NUCLEOTIDE SEQUENCE [LARGE SCALE GENOMIC DNA]</scope>
    <source>
        <strain evidence="1 2">TWF730</strain>
    </source>
</reference>
<organism evidence="1 2">
    <name type="scientific">Orbilia blumenaviensis</name>
    <dbReference type="NCBI Taxonomy" id="1796055"/>
    <lineage>
        <taxon>Eukaryota</taxon>
        <taxon>Fungi</taxon>
        <taxon>Dikarya</taxon>
        <taxon>Ascomycota</taxon>
        <taxon>Pezizomycotina</taxon>
        <taxon>Orbiliomycetes</taxon>
        <taxon>Orbiliales</taxon>
        <taxon>Orbiliaceae</taxon>
        <taxon>Orbilia</taxon>
    </lineage>
</organism>
<dbReference type="AlphaFoldDB" id="A0AAV9UXC8"/>
<proteinExistence type="predicted"/>